<keyword evidence="3" id="KW-0040">ANK repeat</keyword>
<feature type="transmembrane region" description="Helical" evidence="7">
    <location>
        <begin position="648"/>
        <end position="668"/>
    </location>
</feature>
<dbReference type="SUPFAM" id="SSF48403">
    <property type="entry name" value="Ankyrin repeat"/>
    <property type="match status" value="1"/>
</dbReference>
<evidence type="ECO:0000256" key="1">
    <source>
        <dbReference type="ARBA" id="ARBA00022448"/>
    </source>
</evidence>
<feature type="transmembrane region" description="Helical" evidence="7">
    <location>
        <begin position="750"/>
        <end position="777"/>
    </location>
</feature>
<feature type="transmembrane region" description="Helical" evidence="7">
    <location>
        <begin position="592"/>
        <end position="610"/>
    </location>
</feature>
<dbReference type="EMBL" id="OU892282">
    <property type="protein sequence ID" value="CAG9770986.1"/>
    <property type="molecule type" value="Genomic_DNA"/>
</dbReference>
<gene>
    <name evidence="8" type="ORF">CEUTPL_LOCUS11428</name>
</gene>
<dbReference type="InterPro" id="IPR036770">
    <property type="entry name" value="Ankyrin_rpt-contain_sf"/>
</dbReference>
<dbReference type="PANTHER" id="PTHR47143:SF1">
    <property type="entry name" value="ION_TRANS DOMAIN-CONTAINING PROTEIN"/>
    <property type="match status" value="1"/>
</dbReference>
<keyword evidence="5" id="KW-0325">Glycoprotein</keyword>
<evidence type="ECO:0000256" key="7">
    <source>
        <dbReference type="SAM" id="Phobius"/>
    </source>
</evidence>
<organism evidence="8 9">
    <name type="scientific">Ceutorhynchus assimilis</name>
    <name type="common">cabbage seed weevil</name>
    <dbReference type="NCBI Taxonomy" id="467358"/>
    <lineage>
        <taxon>Eukaryota</taxon>
        <taxon>Metazoa</taxon>
        <taxon>Ecdysozoa</taxon>
        <taxon>Arthropoda</taxon>
        <taxon>Hexapoda</taxon>
        <taxon>Insecta</taxon>
        <taxon>Pterygota</taxon>
        <taxon>Neoptera</taxon>
        <taxon>Endopterygota</taxon>
        <taxon>Coleoptera</taxon>
        <taxon>Polyphaga</taxon>
        <taxon>Cucujiformia</taxon>
        <taxon>Curculionidae</taxon>
        <taxon>Ceutorhynchinae</taxon>
        <taxon>Ceutorhynchus</taxon>
    </lineage>
</organism>
<evidence type="ECO:0000256" key="3">
    <source>
        <dbReference type="ARBA" id="ARBA00023043"/>
    </source>
</evidence>
<keyword evidence="2" id="KW-0677">Repeat</keyword>
<evidence type="ECO:0008006" key="10">
    <source>
        <dbReference type="Google" id="ProtNLM"/>
    </source>
</evidence>
<dbReference type="PANTHER" id="PTHR47143">
    <property type="entry name" value="TRANSIENT RECEPTOR POTENTIAL CATION CHANNEL PROTEIN PAINLESS"/>
    <property type="match status" value="1"/>
</dbReference>
<keyword evidence="7" id="KW-1133">Transmembrane helix</keyword>
<dbReference type="OrthoDB" id="6776478at2759"/>
<dbReference type="GO" id="GO:0005216">
    <property type="term" value="F:monoatomic ion channel activity"/>
    <property type="evidence" value="ECO:0007669"/>
    <property type="project" value="InterPro"/>
</dbReference>
<evidence type="ECO:0000256" key="4">
    <source>
        <dbReference type="ARBA" id="ARBA00023065"/>
    </source>
</evidence>
<keyword evidence="1" id="KW-0813">Transport</keyword>
<keyword evidence="6" id="KW-0407">Ion channel</keyword>
<keyword evidence="7" id="KW-0472">Membrane</keyword>
<dbReference type="Gene3D" id="1.25.40.20">
    <property type="entry name" value="Ankyrin repeat-containing domain"/>
    <property type="match status" value="1"/>
</dbReference>
<dbReference type="Proteomes" id="UP001152799">
    <property type="component" value="Chromosome 6"/>
</dbReference>
<reference evidence="8" key="1">
    <citation type="submission" date="2022-01" db="EMBL/GenBank/DDBJ databases">
        <authorList>
            <person name="King R."/>
        </authorList>
    </citation>
    <scope>NUCLEOTIDE SEQUENCE</scope>
</reference>
<dbReference type="InterPro" id="IPR052076">
    <property type="entry name" value="TRP_cation_channel"/>
</dbReference>
<feature type="transmembrane region" description="Helical" evidence="7">
    <location>
        <begin position="688"/>
        <end position="706"/>
    </location>
</feature>
<keyword evidence="9" id="KW-1185">Reference proteome</keyword>
<dbReference type="GO" id="GO:1902495">
    <property type="term" value="C:transmembrane transporter complex"/>
    <property type="evidence" value="ECO:0007669"/>
    <property type="project" value="TreeGrafter"/>
</dbReference>
<name>A0A9N9QRT6_9CUCU</name>
<dbReference type="AlphaFoldDB" id="A0A9N9QRT6"/>
<proteinExistence type="predicted"/>
<keyword evidence="7" id="KW-0812">Transmembrane</keyword>
<evidence type="ECO:0000313" key="8">
    <source>
        <dbReference type="EMBL" id="CAG9770986.1"/>
    </source>
</evidence>
<keyword evidence="4" id="KW-0406">Ion transport</keyword>
<accession>A0A9N9QRT6</accession>
<evidence type="ECO:0000256" key="5">
    <source>
        <dbReference type="ARBA" id="ARBA00023180"/>
    </source>
</evidence>
<sequence>MADTELQQLIAHQQQNGPVNAPPTLLELLFQNNPHTLNNALNQANEEDFTRKHNHTIGQRNILTIACIDPQISVETFECLFEYVTRNFAHLDFTEQHWYYWEPIHFAAFHTNARKLAVIVKLVGRLNVLSILSENALHVLLEYGQRTESFNVQLSNSWESRICHVLAEERPEVVECARILIQAGIDVNHNNIWNETPLIIAIRYRLLGVIELILEKRDVDLDSCKDKYSDKSARDLLRENEICLKLLTPNTITVPSAKLLFTYLKNGDENMFLRYNNENIRQFVNQTDGQNANHTSSGTMLQLCLIKGYIDYKKSNPNNEDPADTDILKTSILRFFCRNGFGRSIEHLLNNGADVTTRKLGNQDVFQMTVKLSYYPFLTILLEHRSNQITKEHIRDVLNNINRASFEMQNCNTRHVLFLLISKLETFYLETTQDFIDFDMRIVLNKILDFYLDFNGPGDEYQSNICQILRMGASLTGRLYELPENASRLRKISYNTLQLHLDECIKPNNDVCFNSIISDNGNNNGYSETEFLHDLSHDSKKRELLNHPALVYLIYAKWVKSSKFFYLNFILYSLFLLFLYWYMILLQINYQLIKPVFVIFLILLILIVIKEIVQGCKFGLKYFWDVSNYLEFTIIVCCIISLFTKNEIAMIIAILLSSLIFLLMLGQVPTFTKYMIIFSSTKYFLQYALFYFIQFVSFALCFLILLPPEENTNPNALAVLGDIMLKLFDTLIFFIGQYDGDITAPPKFPIFGRVIVAVFIFCMTIILNNLLVGLIVTDMDKIQKFSKEQRQVKMIRYVNRIEEFLKTKMIKTIFGDTKVFSPKEHKIIKDISENLKMFDEDDKERLKEIHDTRLQEKNVLRNLYEYIIGEIYDDKTSVSNNRDILIKLARLEDQLRRGRPR</sequence>
<feature type="transmembrane region" description="Helical" evidence="7">
    <location>
        <begin position="564"/>
        <end position="585"/>
    </location>
</feature>
<evidence type="ECO:0000256" key="2">
    <source>
        <dbReference type="ARBA" id="ARBA00022737"/>
    </source>
</evidence>
<evidence type="ECO:0000256" key="6">
    <source>
        <dbReference type="ARBA" id="ARBA00023303"/>
    </source>
</evidence>
<protein>
    <recommendedName>
        <fullName evidence="10">Ion transport domain-containing protein</fullName>
    </recommendedName>
</protein>
<evidence type="ECO:0000313" key="9">
    <source>
        <dbReference type="Proteomes" id="UP001152799"/>
    </source>
</evidence>
<feature type="transmembrane region" description="Helical" evidence="7">
    <location>
        <begin position="622"/>
        <end position="643"/>
    </location>
</feature>